<name>A0A937X966_9BACT</name>
<protein>
    <submittedName>
        <fullName evidence="2">Uncharacterized protein</fullName>
    </submittedName>
</protein>
<organism evidence="2 3">
    <name type="scientific">Candidatus Tanganyikabacteria bacterium</name>
    <dbReference type="NCBI Taxonomy" id="2961651"/>
    <lineage>
        <taxon>Bacteria</taxon>
        <taxon>Bacillati</taxon>
        <taxon>Candidatus Sericytochromatia</taxon>
        <taxon>Candidatus Tanganyikabacteria</taxon>
    </lineage>
</organism>
<dbReference type="EMBL" id="VGJX01000763">
    <property type="protein sequence ID" value="MBM3275881.1"/>
    <property type="molecule type" value="Genomic_DNA"/>
</dbReference>
<sequence>MLFTFKVVLLIGSLLVTGTLGLSLVMNLKDAFASPYRWRASGVVVEVKAAPPGDESRVPSAGPGIVVELKDPAGQLKRETYRSFNSGGRTEFAGKSVGDKVDFDLTLEQSVPGAVKSFRFTDVGTVHILFGAILLVIGLLLRFL</sequence>
<evidence type="ECO:0000313" key="3">
    <source>
        <dbReference type="Proteomes" id="UP000703893"/>
    </source>
</evidence>
<keyword evidence="1" id="KW-0472">Membrane</keyword>
<dbReference type="AlphaFoldDB" id="A0A937X966"/>
<keyword evidence="1" id="KW-1133">Transmembrane helix</keyword>
<keyword evidence="1" id="KW-0812">Transmembrane</keyword>
<accession>A0A937X966</accession>
<evidence type="ECO:0000313" key="2">
    <source>
        <dbReference type="EMBL" id="MBM3275881.1"/>
    </source>
</evidence>
<evidence type="ECO:0000256" key="1">
    <source>
        <dbReference type="SAM" id="Phobius"/>
    </source>
</evidence>
<dbReference type="Proteomes" id="UP000703893">
    <property type="component" value="Unassembled WGS sequence"/>
</dbReference>
<reference evidence="2 3" key="1">
    <citation type="submission" date="2019-03" db="EMBL/GenBank/DDBJ databases">
        <title>Lake Tanganyika Metagenome-Assembled Genomes (MAGs).</title>
        <authorList>
            <person name="Tran P."/>
        </authorList>
    </citation>
    <scope>NUCLEOTIDE SEQUENCE [LARGE SCALE GENOMIC DNA]</scope>
    <source>
        <strain evidence="2">K_DeepCast_65m_m2_236</strain>
    </source>
</reference>
<proteinExistence type="predicted"/>
<comment type="caution">
    <text evidence="2">The sequence shown here is derived from an EMBL/GenBank/DDBJ whole genome shotgun (WGS) entry which is preliminary data.</text>
</comment>
<feature type="transmembrane region" description="Helical" evidence="1">
    <location>
        <begin position="124"/>
        <end position="143"/>
    </location>
</feature>
<gene>
    <name evidence="2" type="ORF">FJZ00_12060</name>
</gene>